<evidence type="ECO:0000313" key="3">
    <source>
        <dbReference type="EMBL" id="KAF2726803.1"/>
    </source>
</evidence>
<proteinExistence type="predicted"/>
<dbReference type="OrthoDB" id="5132737at2759"/>
<feature type="domain" description="DUF7924" evidence="2">
    <location>
        <begin position="213"/>
        <end position="433"/>
    </location>
</feature>
<dbReference type="Pfam" id="PF25545">
    <property type="entry name" value="DUF7924"/>
    <property type="match status" value="1"/>
</dbReference>
<dbReference type="PANTHER" id="PTHR42470:SF2">
    <property type="match status" value="1"/>
</dbReference>
<dbReference type="AlphaFoldDB" id="A0A9P4QJS8"/>
<gene>
    <name evidence="3" type="ORF">EJ04DRAFT_582451</name>
</gene>
<feature type="compositionally biased region" description="Basic and acidic residues" evidence="1">
    <location>
        <begin position="60"/>
        <end position="79"/>
    </location>
</feature>
<name>A0A9P4QJS8_9PLEO</name>
<evidence type="ECO:0000259" key="2">
    <source>
        <dbReference type="Pfam" id="PF25545"/>
    </source>
</evidence>
<dbReference type="EMBL" id="ML996388">
    <property type="protein sequence ID" value="KAF2726803.1"/>
    <property type="molecule type" value="Genomic_DNA"/>
</dbReference>
<feature type="region of interest" description="Disordered" evidence="1">
    <location>
        <begin position="443"/>
        <end position="513"/>
    </location>
</feature>
<accession>A0A9P4QJS8</accession>
<dbReference type="Proteomes" id="UP000799444">
    <property type="component" value="Unassembled WGS sequence"/>
</dbReference>
<feature type="region of interest" description="Disordered" evidence="1">
    <location>
        <begin position="1"/>
        <end position="91"/>
    </location>
</feature>
<feature type="compositionally biased region" description="Polar residues" evidence="1">
    <location>
        <begin position="1"/>
        <end position="26"/>
    </location>
</feature>
<reference evidence="3" key="1">
    <citation type="journal article" date="2020" name="Stud. Mycol.">
        <title>101 Dothideomycetes genomes: a test case for predicting lifestyles and emergence of pathogens.</title>
        <authorList>
            <person name="Haridas S."/>
            <person name="Albert R."/>
            <person name="Binder M."/>
            <person name="Bloem J."/>
            <person name="Labutti K."/>
            <person name="Salamov A."/>
            <person name="Andreopoulos B."/>
            <person name="Baker S."/>
            <person name="Barry K."/>
            <person name="Bills G."/>
            <person name="Bluhm B."/>
            <person name="Cannon C."/>
            <person name="Castanera R."/>
            <person name="Culley D."/>
            <person name="Daum C."/>
            <person name="Ezra D."/>
            <person name="Gonzalez J."/>
            <person name="Henrissat B."/>
            <person name="Kuo A."/>
            <person name="Liang C."/>
            <person name="Lipzen A."/>
            <person name="Lutzoni F."/>
            <person name="Magnuson J."/>
            <person name="Mondo S."/>
            <person name="Nolan M."/>
            <person name="Ohm R."/>
            <person name="Pangilinan J."/>
            <person name="Park H.-J."/>
            <person name="Ramirez L."/>
            <person name="Alfaro M."/>
            <person name="Sun H."/>
            <person name="Tritt A."/>
            <person name="Yoshinaga Y."/>
            <person name="Zwiers L.-H."/>
            <person name="Turgeon B."/>
            <person name="Goodwin S."/>
            <person name="Spatafora J."/>
            <person name="Crous P."/>
            <person name="Grigoriev I."/>
        </authorList>
    </citation>
    <scope>NUCLEOTIDE SEQUENCE</scope>
    <source>
        <strain evidence="3">CBS 125425</strain>
    </source>
</reference>
<dbReference type="PANTHER" id="PTHR42470">
    <property type="entry name" value="VAST DOMAIN-CONTAINING PROTEIN"/>
    <property type="match status" value="1"/>
</dbReference>
<feature type="region of interest" description="Disordered" evidence="1">
    <location>
        <begin position="125"/>
        <end position="160"/>
    </location>
</feature>
<organism evidence="3 4">
    <name type="scientific">Polyplosphaeria fusca</name>
    <dbReference type="NCBI Taxonomy" id="682080"/>
    <lineage>
        <taxon>Eukaryota</taxon>
        <taxon>Fungi</taxon>
        <taxon>Dikarya</taxon>
        <taxon>Ascomycota</taxon>
        <taxon>Pezizomycotina</taxon>
        <taxon>Dothideomycetes</taxon>
        <taxon>Pleosporomycetidae</taxon>
        <taxon>Pleosporales</taxon>
        <taxon>Tetraplosphaeriaceae</taxon>
        <taxon>Polyplosphaeria</taxon>
    </lineage>
</organism>
<keyword evidence="4" id="KW-1185">Reference proteome</keyword>
<comment type="caution">
    <text evidence="3">The sequence shown here is derived from an EMBL/GenBank/DDBJ whole genome shotgun (WGS) entry which is preliminary data.</text>
</comment>
<protein>
    <recommendedName>
        <fullName evidence="2">DUF7924 domain-containing protein</fullName>
    </recommendedName>
</protein>
<feature type="compositionally biased region" description="Polar residues" evidence="1">
    <location>
        <begin position="485"/>
        <end position="501"/>
    </location>
</feature>
<evidence type="ECO:0000256" key="1">
    <source>
        <dbReference type="SAM" id="MobiDB-lite"/>
    </source>
</evidence>
<feature type="compositionally biased region" description="Polar residues" evidence="1">
    <location>
        <begin position="461"/>
        <end position="470"/>
    </location>
</feature>
<feature type="compositionally biased region" description="Basic residues" evidence="1">
    <location>
        <begin position="503"/>
        <end position="513"/>
    </location>
</feature>
<evidence type="ECO:0000313" key="4">
    <source>
        <dbReference type="Proteomes" id="UP000799444"/>
    </source>
</evidence>
<sequence length="513" mass="58885">MDTLQDSQGATEQEKFSNLQNVQKQASKTRKRARDLNQISHELPRKRLRTRDLSQTNSCERAEKQKRTREEDNPLHDPDQPSPKKPQKLSSSEWSHISHWARKQSWPGEYFQFSRMHHLLARKGSVSSLGRKRSNPSLASFNASDERPREEKSAPYRNPSYPTFLSEDVDNYKSYMEDHELGLSDASEKLLEKLLHSAQSPPKVSLFRDNDIFKKHLRKLKGKNESRIIQDLSPLLVPSAEALATLGADHFDGIVESVNEGWNKCFPITKPRPRPDSAFGYGTSSFSDNQLNNLRPTLGDASFSSYFKATYYMHFPFLTKEVKTGTMGLGIADNQNAHSMTIAVRAVVELFKLVGRENELHREVVAFAISHDDESVRLYAYYPFIDGDKVTVWRRTAARFYLDVDTKWRSWRFTTNIYEIFSPMHLQRICSAIDDVTHDWTFSRTSEPRGSEPPQQLEVCDSTSESSGLSQRLKHHRLNEEAEVSKSQPITPSTSIQTDPKSPTRKKKKGKYE</sequence>
<feature type="compositionally biased region" description="Basic and acidic residues" evidence="1">
    <location>
        <begin position="144"/>
        <end position="154"/>
    </location>
</feature>
<dbReference type="InterPro" id="IPR057684">
    <property type="entry name" value="DUF7924"/>
</dbReference>